<gene>
    <name evidence="1" type="primary">yabP</name>
    <name evidence="1" type="ORF">CLG_B2035</name>
</gene>
<reference evidence="1 2" key="1">
    <citation type="submission" date="2009-10" db="EMBL/GenBank/DDBJ databases">
        <authorList>
            <person name="Shrivastava S."/>
            <person name="Brinkac L.B."/>
            <person name="Brown J.L."/>
            <person name="Bruce D.B."/>
            <person name="Detter C."/>
            <person name="Green L.D."/>
            <person name="Munk C.A."/>
            <person name="Rogers Y.C."/>
            <person name="Tapia R."/>
            <person name="Saunders E.S."/>
            <person name="Sims D.R."/>
            <person name="Smith L.A."/>
            <person name="Smith T.J."/>
            <person name="Sutton G."/>
            <person name="Brettin T."/>
        </authorList>
    </citation>
    <scope>NUCLEOTIDE SEQUENCE [LARGE SCALE GENOMIC DNA]</scope>
    <source>
        <strain evidence="2">D str. 1873</strain>
    </source>
</reference>
<dbReference type="AlphaFoldDB" id="A0A9P2LLU9"/>
<dbReference type="Pfam" id="PF07873">
    <property type="entry name" value="YabP"/>
    <property type="match status" value="1"/>
</dbReference>
<dbReference type="Gene3D" id="2.60.40.2000">
    <property type="match status" value="1"/>
</dbReference>
<accession>A0A9P2LLU9</accession>
<dbReference type="NCBIfam" id="TIGR02892">
    <property type="entry name" value="spore_yabP"/>
    <property type="match status" value="1"/>
</dbReference>
<dbReference type="GeneID" id="66318552"/>
<proteinExistence type="predicted"/>
<dbReference type="InterPro" id="IPR038705">
    <property type="entry name" value="YabP_sf"/>
</dbReference>
<name>A0A9P2LLU9_CLOBO</name>
<sequence length="96" mass="10791">MEVKKESLESKKSNLILENRNKLMITGVVEVVCFDEKIIILDTRLGTLTIKGEGLKVQKLDVQNGEVAIIGHINSCVYTTTQSKKDKDSIIARLFR</sequence>
<comment type="caution">
    <text evidence="1">The sequence shown here is derived from an EMBL/GenBank/DDBJ whole genome shotgun (WGS) entry which is preliminary data.</text>
</comment>
<evidence type="ECO:0000313" key="2">
    <source>
        <dbReference type="Proteomes" id="UP000006160"/>
    </source>
</evidence>
<dbReference type="Proteomes" id="UP000006160">
    <property type="component" value="Unassembled WGS sequence"/>
</dbReference>
<dbReference type="GO" id="GO:0030435">
    <property type="term" value="P:sporulation resulting in formation of a cellular spore"/>
    <property type="evidence" value="ECO:0007669"/>
    <property type="project" value="InterPro"/>
</dbReference>
<dbReference type="PIRSF" id="PIRSF011576">
    <property type="entry name" value="YabP"/>
    <property type="match status" value="1"/>
</dbReference>
<dbReference type="EMBL" id="ACSJ01000006">
    <property type="protein sequence ID" value="EES91943.1"/>
    <property type="molecule type" value="Genomic_DNA"/>
</dbReference>
<evidence type="ECO:0000313" key="1">
    <source>
        <dbReference type="EMBL" id="EES91943.1"/>
    </source>
</evidence>
<dbReference type="InterPro" id="IPR022476">
    <property type="entry name" value="Spore_YabP/YqfC"/>
</dbReference>
<organism evidence="1 2">
    <name type="scientific">Clostridium botulinum D str. 1873</name>
    <dbReference type="NCBI Taxonomy" id="592027"/>
    <lineage>
        <taxon>Bacteria</taxon>
        <taxon>Bacillati</taxon>
        <taxon>Bacillota</taxon>
        <taxon>Clostridia</taxon>
        <taxon>Eubacteriales</taxon>
        <taxon>Clostridiaceae</taxon>
        <taxon>Clostridium</taxon>
    </lineage>
</organism>
<dbReference type="RefSeq" id="WP_003374882.1">
    <property type="nucleotide sequence ID" value="NZ_ACSJ01000006.1"/>
</dbReference>
<dbReference type="InterPro" id="IPR012504">
    <property type="entry name" value="Spore_YabP"/>
</dbReference>
<protein>
    <submittedName>
        <fullName evidence="1">Sporulation protein YabP</fullName>
    </submittedName>
</protein>